<dbReference type="SUPFAM" id="SSF48576">
    <property type="entry name" value="Terpenoid synthases"/>
    <property type="match status" value="1"/>
</dbReference>
<gene>
    <name evidence="4" type="ORF">CR205_08040</name>
</gene>
<dbReference type="GO" id="GO:0004311">
    <property type="term" value="F:geranylgeranyl diphosphate synthase activity"/>
    <property type="evidence" value="ECO:0007669"/>
    <property type="project" value="InterPro"/>
</dbReference>
<dbReference type="CDD" id="cd00683">
    <property type="entry name" value="Trans_IPPS_HH"/>
    <property type="match status" value="1"/>
</dbReference>
<dbReference type="SFLD" id="SFLDS00005">
    <property type="entry name" value="Isoprenoid_Synthase_Type_I"/>
    <property type="match status" value="1"/>
</dbReference>
<dbReference type="PANTHER" id="PTHR31480">
    <property type="entry name" value="BIFUNCTIONAL LYCOPENE CYCLASE/PHYTOENE SYNTHASE"/>
    <property type="match status" value="1"/>
</dbReference>
<dbReference type="InterPro" id="IPR008949">
    <property type="entry name" value="Isoprenoid_synthase_dom_sf"/>
</dbReference>
<dbReference type="Gene3D" id="1.10.600.10">
    <property type="entry name" value="Farnesyl Diphosphate Synthase"/>
    <property type="match status" value="1"/>
</dbReference>
<accession>A0A2W0HLU5</accession>
<evidence type="ECO:0000256" key="2">
    <source>
        <dbReference type="ARBA" id="ARBA00022679"/>
    </source>
</evidence>
<dbReference type="RefSeq" id="WP_110518483.1">
    <property type="nucleotide sequence ID" value="NZ_PDOF01000001.1"/>
</dbReference>
<dbReference type="Pfam" id="PF00494">
    <property type="entry name" value="SQS_PSY"/>
    <property type="match status" value="1"/>
</dbReference>
<dbReference type="OrthoDB" id="9787280at2"/>
<evidence type="ECO:0000256" key="3">
    <source>
        <dbReference type="ARBA" id="ARBA00022746"/>
    </source>
</evidence>
<protein>
    <submittedName>
        <fullName evidence="4">Phytoene synthase</fullName>
    </submittedName>
</protein>
<dbReference type="PROSITE" id="PS01045">
    <property type="entry name" value="SQUALEN_PHYTOEN_SYN_2"/>
    <property type="match status" value="1"/>
</dbReference>
<dbReference type="SFLD" id="SFLDG01212">
    <property type="entry name" value="Phytoene_synthase_like"/>
    <property type="match status" value="1"/>
</dbReference>
<keyword evidence="3" id="KW-0125">Carotenoid biosynthesis</keyword>
<evidence type="ECO:0000313" key="5">
    <source>
        <dbReference type="Proteomes" id="UP000248066"/>
    </source>
</evidence>
<dbReference type="EMBL" id="PDOF01000001">
    <property type="protein sequence ID" value="PYZ98525.1"/>
    <property type="molecule type" value="Genomic_DNA"/>
</dbReference>
<name>A0A2W0HLU5_9BACI</name>
<keyword evidence="2" id="KW-0808">Transferase</keyword>
<dbReference type="InterPro" id="IPR033904">
    <property type="entry name" value="Trans_IPPS_HH"/>
</dbReference>
<keyword evidence="5" id="KW-1185">Reference proteome</keyword>
<comment type="caution">
    <text evidence="4">The sequence shown here is derived from an EMBL/GenBank/DDBJ whole genome shotgun (WGS) entry which is preliminary data.</text>
</comment>
<proteinExistence type="predicted"/>
<dbReference type="AlphaFoldDB" id="A0A2W0HLU5"/>
<dbReference type="Proteomes" id="UP000248066">
    <property type="component" value="Unassembled WGS sequence"/>
</dbReference>
<comment type="pathway">
    <text evidence="1">Carotenoid biosynthesis.</text>
</comment>
<reference evidence="4 5" key="1">
    <citation type="submission" date="2017-10" db="EMBL/GenBank/DDBJ databases">
        <title>Bacillus sp. nov., a halophilic bacterium isolated from a Yangshapao Lake.</title>
        <authorList>
            <person name="Wang H."/>
        </authorList>
    </citation>
    <scope>NUCLEOTIDE SEQUENCE [LARGE SCALE GENOMIC DNA]</scope>
    <source>
        <strain evidence="4 5">YSP-3</strain>
    </source>
</reference>
<dbReference type="GO" id="GO:0051996">
    <property type="term" value="F:squalene synthase [NAD(P)H] activity"/>
    <property type="evidence" value="ECO:0007669"/>
    <property type="project" value="InterPro"/>
</dbReference>
<evidence type="ECO:0000256" key="1">
    <source>
        <dbReference type="ARBA" id="ARBA00004829"/>
    </source>
</evidence>
<dbReference type="InterPro" id="IPR002060">
    <property type="entry name" value="Squ/phyt_synthse"/>
</dbReference>
<dbReference type="InterPro" id="IPR019845">
    <property type="entry name" value="Squalene/phytoene_synthase_CS"/>
</dbReference>
<dbReference type="SFLD" id="SFLDG01018">
    <property type="entry name" value="Squalene/Phytoene_Synthase_Lik"/>
    <property type="match status" value="1"/>
</dbReference>
<sequence length="280" mass="32174">MLSVNEAYSRCRTVIERHSKTFAKAFGHLPEEKRQAVWAVYAFCRTADDIVDEGENPGTEIVKFKDQFHSFADGRIPEKNYLWIALQDTFSRFEMDVQPFYDMIEGQQMDLIKKRYAALEEVKHYSYHVASTVGLMLLPILAPAKKDRLREGAISLGIAMQLTNILRDVGEDLERDRIYLPEDVMDKHGLNHDMLTSRQVSPAFIAVWEELAEDALRFYDAGLASINEYPVDSKIPVKAAALFYREILRSVRNNGYEVFRQRAFVSAEEKTHIMKAVVKG</sequence>
<organism evidence="4 5">
    <name type="scientific">Alteribacter lacisalsi</name>
    <dbReference type="NCBI Taxonomy" id="2045244"/>
    <lineage>
        <taxon>Bacteria</taxon>
        <taxon>Bacillati</taxon>
        <taxon>Bacillota</taxon>
        <taxon>Bacilli</taxon>
        <taxon>Bacillales</taxon>
        <taxon>Bacillaceae</taxon>
        <taxon>Alteribacter</taxon>
    </lineage>
</organism>
<dbReference type="PROSITE" id="PS01044">
    <property type="entry name" value="SQUALEN_PHYTOEN_SYN_1"/>
    <property type="match status" value="1"/>
</dbReference>
<dbReference type="InterPro" id="IPR044843">
    <property type="entry name" value="Trans_IPPS_bact-type"/>
</dbReference>
<dbReference type="GO" id="GO:0016117">
    <property type="term" value="P:carotenoid biosynthetic process"/>
    <property type="evidence" value="ECO:0007669"/>
    <property type="project" value="UniProtKB-KW"/>
</dbReference>
<evidence type="ECO:0000313" key="4">
    <source>
        <dbReference type="EMBL" id="PYZ98525.1"/>
    </source>
</evidence>